<evidence type="ECO:0000313" key="2">
    <source>
        <dbReference type="EMBL" id="KAJ1099809.1"/>
    </source>
</evidence>
<evidence type="ECO:0000256" key="1">
    <source>
        <dbReference type="SAM" id="MobiDB-lite"/>
    </source>
</evidence>
<dbReference type="AlphaFoldDB" id="A0AAV7M9P9"/>
<sequence>MSGTYLQEDRSEIPVGGRSEKLPAPEIFAPGGANKPAALQSALHTPTAWEEIPIWGAGDRGLPGGTDKLTVLHITLRNAPYTVPLCRTCLGKSGSVCTTQNPEKAEPHQTPPTGPVLNVPLKQLILFFLRVCHSVFAFLPSAKFWTGQLRVCADNYGKEEIYWDL</sequence>
<feature type="compositionally biased region" description="Basic and acidic residues" evidence="1">
    <location>
        <begin position="7"/>
        <end position="22"/>
    </location>
</feature>
<reference evidence="2" key="1">
    <citation type="journal article" date="2022" name="bioRxiv">
        <title>Sequencing and chromosome-scale assembly of the giantPleurodeles waltlgenome.</title>
        <authorList>
            <person name="Brown T."/>
            <person name="Elewa A."/>
            <person name="Iarovenko S."/>
            <person name="Subramanian E."/>
            <person name="Araus A.J."/>
            <person name="Petzold A."/>
            <person name="Susuki M."/>
            <person name="Suzuki K.-i.T."/>
            <person name="Hayashi T."/>
            <person name="Toyoda A."/>
            <person name="Oliveira C."/>
            <person name="Osipova E."/>
            <person name="Leigh N.D."/>
            <person name="Simon A."/>
            <person name="Yun M.H."/>
        </authorList>
    </citation>
    <scope>NUCLEOTIDE SEQUENCE</scope>
    <source>
        <strain evidence="2">20211129_DDA</strain>
        <tissue evidence="2">Liver</tissue>
    </source>
</reference>
<protein>
    <submittedName>
        <fullName evidence="2">Uncharacterized protein</fullName>
    </submittedName>
</protein>
<evidence type="ECO:0000313" key="3">
    <source>
        <dbReference type="Proteomes" id="UP001066276"/>
    </source>
</evidence>
<name>A0AAV7M9P9_PLEWA</name>
<proteinExistence type="predicted"/>
<organism evidence="2 3">
    <name type="scientific">Pleurodeles waltl</name>
    <name type="common">Iberian ribbed newt</name>
    <dbReference type="NCBI Taxonomy" id="8319"/>
    <lineage>
        <taxon>Eukaryota</taxon>
        <taxon>Metazoa</taxon>
        <taxon>Chordata</taxon>
        <taxon>Craniata</taxon>
        <taxon>Vertebrata</taxon>
        <taxon>Euteleostomi</taxon>
        <taxon>Amphibia</taxon>
        <taxon>Batrachia</taxon>
        <taxon>Caudata</taxon>
        <taxon>Salamandroidea</taxon>
        <taxon>Salamandridae</taxon>
        <taxon>Pleurodelinae</taxon>
        <taxon>Pleurodeles</taxon>
    </lineage>
</organism>
<comment type="caution">
    <text evidence="2">The sequence shown here is derived from an EMBL/GenBank/DDBJ whole genome shotgun (WGS) entry which is preliminary data.</text>
</comment>
<feature type="region of interest" description="Disordered" evidence="1">
    <location>
        <begin position="1"/>
        <end position="22"/>
    </location>
</feature>
<keyword evidence="3" id="KW-1185">Reference proteome</keyword>
<dbReference type="EMBL" id="JANPWB010000014">
    <property type="protein sequence ID" value="KAJ1099809.1"/>
    <property type="molecule type" value="Genomic_DNA"/>
</dbReference>
<accession>A0AAV7M9P9</accession>
<gene>
    <name evidence="2" type="ORF">NDU88_004904</name>
</gene>
<dbReference type="Proteomes" id="UP001066276">
    <property type="component" value="Chromosome 10"/>
</dbReference>